<dbReference type="Pfam" id="PF08849">
    <property type="entry name" value="BrxA"/>
    <property type="match status" value="1"/>
</dbReference>
<evidence type="ECO:0000313" key="2">
    <source>
        <dbReference type="Proteomes" id="UP000635606"/>
    </source>
</evidence>
<gene>
    <name evidence="1" type="ORF">Voc01_029680</name>
</gene>
<comment type="caution">
    <text evidence="1">The sequence shown here is derived from an EMBL/GenBank/DDBJ whole genome shotgun (WGS) entry which is preliminary data.</text>
</comment>
<dbReference type="Proteomes" id="UP000635606">
    <property type="component" value="Unassembled WGS sequence"/>
</dbReference>
<accession>A0A8J4EAU7</accession>
<name>A0A8J4EAU7_9ACTN</name>
<evidence type="ECO:0000313" key="1">
    <source>
        <dbReference type="EMBL" id="GIJ68051.1"/>
    </source>
</evidence>
<dbReference type="Gene3D" id="1.10.3540.10">
    <property type="entry name" value="uncharacterized protein from magnetospirillum magneticum domain"/>
    <property type="match status" value="1"/>
</dbReference>
<reference evidence="1" key="1">
    <citation type="submission" date="2021-01" db="EMBL/GenBank/DDBJ databases">
        <title>Whole genome shotgun sequence of Virgisporangium ochraceum NBRC 16418.</title>
        <authorList>
            <person name="Komaki H."/>
            <person name="Tamura T."/>
        </authorList>
    </citation>
    <scope>NUCLEOTIDE SEQUENCE</scope>
    <source>
        <strain evidence="1">NBRC 16418</strain>
    </source>
</reference>
<organism evidence="1 2">
    <name type="scientific">Virgisporangium ochraceum</name>
    <dbReference type="NCBI Taxonomy" id="65505"/>
    <lineage>
        <taxon>Bacteria</taxon>
        <taxon>Bacillati</taxon>
        <taxon>Actinomycetota</taxon>
        <taxon>Actinomycetes</taxon>
        <taxon>Micromonosporales</taxon>
        <taxon>Micromonosporaceae</taxon>
        <taxon>Virgisporangium</taxon>
    </lineage>
</organism>
<sequence>MGPERMDDALAAVPRRYALSFTTGALLAREAALLAPVFVERRDWERVRDEAVARNLLQARTSSTGVRLVRETVKRLSALADDEIGLLVEATASERAHLMWAAACRRYELIGEFAEEVLRERFLLLASTLRHEDFDTFVRAKALWHEELAQVTESTLRKLRSNVFRMLQEAELLSEAGLIMPVVLSDPVAAVLTARTPSDLRYFPTRLTEGPVR</sequence>
<dbReference type="EMBL" id="BOPH01000036">
    <property type="protein sequence ID" value="GIJ68051.1"/>
    <property type="molecule type" value="Genomic_DNA"/>
</dbReference>
<dbReference type="AlphaFoldDB" id="A0A8J4EAU7"/>
<dbReference type="InterPro" id="IPR023137">
    <property type="entry name" value="BrxA_sf"/>
</dbReference>
<dbReference type="InterPro" id="IPR014948">
    <property type="entry name" value="BrxA"/>
</dbReference>
<keyword evidence="2" id="KW-1185">Reference proteome</keyword>
<protein>
    <submittedName>
        <fullName evidence="1">Uncharacterized protein</fullName>
    </submittedName>
</protein>
<proteinExistence type="predicted"/>